<feature type="transmembrane region" description="Helical" evidence="7">
    <location>
        <begin position="360"/>
        <end position="384"/>
    </location>
</feature>
<evidence type="ECO:0000256" key="4">
    <source>
        <dbReference type="ARBA" id="ARBA00022692"/>
    </source>
</evidence>
<evidence type="ECO:0000259" key="8">
    <source>
        <dbReference type="Pfam" id="PF02687"/>
    </source>
</evidence>
<keyword evidence="11" id="KW-1185">Reference proteome</keyword>
<feature type="transmembrane region" description="Helical" evidence="7">
    <location>
        <begin position="267"/>
        <end position="290"/>
    </location>
</feature>
<sequence>MNFPLFVARRIRNTHETSFSKTVTYVGIGTVAMGVSIILIAFSILFGFKESILDKLTSFAGDIHVSQITGNHSLSDSPMRRNLAWEKAIRQNPSIDHIQAHLQKPGILVGNAGLAGIVIKGIGDDVPKNQLSKNMLQGHAQIQHPQDIIVSNTLAKQLKVKLHGSLILYFLSNPERPRKVKITGIYETGLEELDKMFILADRSWVQKMNGWSVDSIGTYEIFLKKSADLYQSADEIESSMPTEWRLETITELYPALFDWMMMLDRNIVIFISLLLVVACFNLIATLWVLIMERIPMVGVLKAMGASHRQIRTIFWWNGFFILLRGLALGNMLAVVFCYLQSTYHLIPLDPESYYMNSVPIVWSMSTWIWVNIGTSLLVALIIILPTIFIKKIQAQEALQYKH</sequence>
<dbReference type="InterPro" id="IPR025857">
    <property type="entry name" value="MacB_PCD"/>
</dbReference>
<dbReference type="RefSeq" id="WP_166227602.1">
    <property type="nucleotide sequence ID" value="NZ_CBCSIJ010000019.1"/>
</dbReference>
<feature type="domain" description="ABC3 transporter permease C-terminal" evidence="8">
    <location>
        <begin position="269"/>
        <end position="393"/>
    </location>
</feature>
<keyword evidence="4 7" id="KW-0812">Transmembrane</keyword>
<accession>A0ABX0EU40</accession>
<feature type="domain" description="MacB-like periplasmic core" evidence="9">
    <location>
        <begin position="30"/>
        <end position="236"/>
    </location>
</feature>
<dbReference type="InterPro" id="IPR003838">
    <property type="entry name" value="ABC3_permease_C"/>
</dbReference>
<dbReference type="EMBL" id="SEWW01000001">
    <property type="protein sequence ID" value="NGZ42876.1"/>
    <property type="molecule type" value="Genomic_DNA"/>
</dbReference>
<comment type="caution">
    <text evidence="10">The sequence shown here is derived from an EMBL/GenBank/DDBJ whole genome shotgun (WGS) entry which is preliminary data.</text>
</comment>
<gene>
    <name evidence="10" type="ORF">EWU23_00130</name>
</gene>
<dbReference type="InterPro" id="IPR051447">
    <property type="entry name" value="Lipoprotein-release_system"/>
</dbReference>
<dbReference type="Pfam" id="PF12704">
    <property type="entry name" value="MacB_PCD"/>
    <property type="match status" value="1"/>
</dbReference>
<protein>
    <submittedName>
        <fullName evidence="10">ABC transporter permease</fullName>
    </submittedName>
</protein>
<name>A0ABX0EU40_9BACT</name>
<evidence type="ECO:0000256" key="1">
    <source>
        <dbReference type="ARBA" id="ARBA00004651"/>
    </source>
</evidence>
<comment type="similarity">
    <text evidence="2">Belongs to the ABC-4 integral membrane protein family. LolC/E subfamily.</text>
</comment>
<evidence type="ECO:0000256" key="2">
    <source>
        <dbReference type="ARBA" id="ARBA00005236"/>
    </source>
</evidence>
<feature type="transmembrane region" description="Helical" evidence="7">
    <location>
        <begin position="313"/>
        <end position="339"/>
    </location>
</feature>
<evidence type="ECO:0000256" key="6">
    <source>
        <dbReference type="ARBA" id="ARBA00023136"/>
    </source>
</evidence>
<dbReference type="Proteomes" id="UP001318301">
    <property type="component" value="Unassembled WGS sequence"/>
</dbReference>
<comment type="subcellular location">
    <subcellularLocation>
        <location evidence="1">Cell membrane</location>
        <topology evidence="1">Multi-pass membrane protein</topology>
    </subcellularLocation>
</comment>
<evidence type="ECO:0000313" key="11">
    <source>
        <dbReference type="Proteomes" id="UP001318301"/>
    </source>
</evidence>
<evidence type="ECO:0000313" key="10">
    <source>
        <dbReference type="EMBL" id="NGZ42876.1"/>
    </source>
</evidence>
<evidence type="ECO:0000256" key="5">
    <source>
        <dbReference type="ARBA" id="ARBA00022989"/>
    </source>
</evidence>
<keyword evidence="5 7" id="KW-1133">Transmembrane helix</keyword>
<organism evidence="10 11">
    <name type="scientific">Aquirufa beregesia</name>
    <dbReference type="NCBI Taxonomy" id="2516556"/>
    <lineage>
        <taxon>Bacteria</taxon>
        <taxon>Pseudomonadati</taxon>
        <taxon>Bacteroidota</taxon>
        <taxon>Cytophagia</taxon>
        <taxon>Cytophagales</taxon>
        <taxon>Flectobacillaceae</taxon>
        <taxon>Aquirufa</taxon>
    </lineage>
</organism>
<dbReference type="PANTHER" id="PTHR30489">
    <property type="entry name" value="LIPOPROTEIN-RELEASING SYSTEM TRANSMEMBRANE PROTEIN LOLE"/>
    <property type="match status" value="1"/>
</dbReference>
<dbReference type="Pfam" id="PF02687">
    <property type="entry name" value="FtsX"/>
    <property type="match status" value="1"/>
</dbReference>
<dbReference type="PANTHER" id="PTHR30489:SF0">
    <property type="entry name" value="LIPOPROTEIN-RELEASING SYSTEM TRANSMEMBRANE PROTEIN LOLE"/>
    <property type="match status" value="1"/>
</dbReference>
<evidence type="ECO:0000256" key="3">
    <source>
        <dbReference type="ARBA" id="ARBA00022475"/>
    </source>
</evidence>
<keyword evidence="3" id="KW-1003">Cell membrane</keyword>
<evidence type="ECO:0000256" key="7">
    <source>
        <dbReference type="SAM" id="Phobius"/>
    </source>
</evidence>
<keyword evidence="6 7" id="KW-0472">Membrane</keyword>
<evidence type="ECO:0000259" key="9">
    <source>
        <dbReference type="Pfam" id="PF12704"/>
    </source>
</evidence>
<proteinExistence type="inferred from homology"/>
<feature type="transmembrane region" description="Helical" evidence="7">
    <location>
        <begin position="25"/>
        <end position="48"/>
    </location>
</feature>
<reference evidence="10 11" key="1">
    <citation type="submission" date="2019-02" db="EMBL/GenBank/DDBJ databases">
        <title>Genome of a new Bacteroidetes strain.</title>
        <authorList>
            <person name="Pitt A."/>
        </authorList>
    </citation>
    <scope>NUCLEOTIDE SEQUENCE [LARGE SCALE GENOMIC DNA]</scope>
    <source>
        <strain evidence="10 11">50C-KIRBA</strain>
    </source>
</reference>